<organism evidence="13 14">
    <name type="scientific">Cannabis sativa</name>
    <name type="common">Hemp</name>
    <name type="synonym">Marijuana</name>
    <dbReference type="NCBI Taxonomy" id="3483"/>
    <lineage>
        <taxon>Eukaryota</taxon>
        <taxon>Viridiplantae</taxon>
        <taxon>Streptophyta</taxon>
        <taxon>Embryophyta</taxon>
        <taxon>Tracheophyta</taxon>
        <taxon>Spermatophyta</taxon>
        <taxon>Magnoliopsida</taxon>
        <taxon>eudicotyledons</taxon>
        <taxon>Gunneridae</taxon>
        <taxon>Pentapetalae</taxon>
        <taxon>rosids</taxon>
        <taxon>fabids</taxon>
        <taxon>Rosales</taxon>
        <taxon>Cannabaceae</taxon>
        <taxon>Cannabis</taxon>
    </lineage>
</organism>
<name>A0A7J6DKJ5_CANSA</name>
<dbReference type="FunFam" id="2.40.30.10:FF:000059">
    <property type="entry name" value="dual oxidase isoform X1"/>
    <property type="match status" value="1"/>
</dbReference>
<dbReference type="Gene3D" id="3.40.50.80">
    <property type="entry name" value="Nucleotide-binding domain of ferredoxin-NADP reductase (FNR) module"/>
    <property type="match status" value="1"/>
</dbReference>
<evidence type="ECO:0000256" key="10">
    <source>
        <dbReference type="SAM" id="MobiDB-lite"/>
    </source>
</evidence>
<evidence type="ECO:0000256" key="5">
    <source>
        <dbReference type="ARBA" id="ARBA00022827"/>
    </source>
</evidence>
<dbReference type="PANTHER" id="PTHR11972">
    <property type="entry name" value="NADPH OXIDASE"/>
    <property type="match status" value="1"/>
</dbReference>
<dbReference type="SUPFAM" id="SSF63380">
    <property type="entry name" value="Riboflavin synthase domain-like"/>
    <property type="match status" value="1"/>
</dbReference>
<dbReference type="InterPro" id="IPR017938">
    <property type="entry name" value="Riboflavin_synthase-like_b-brl"/>
</dbReference>
<evidence type="ECO:0000256" key="3">
    <source>
        <dbReference type="ARBA" id="ARBA00022692"/>
    </source>
</evidence>
<dbReference type="PROSITE" id="PS51384">
    <property type="entry name" value="FAD_FR"/>
    <property type="match status" value="1"/>
</dbReference>
<dbReference type="Pfam" id="PF08022">
    <property type="entry name" value="FAD_binding_8"/>
    <property type="match status" value="1"/>
</dbReference>
<dbReference type="InterPro" id="IPR050369">
    <property type="entry name" value="RBOH/FRE"/>
</dbReference>
<keyword evidence="3 11" id="KW-0812">Transmembrane</keyword>
<evidence type="ECO:0000313" key="14">
    <source>
        <dbReference type="Proteomes" id="UP000583929"/>
    </source>
</evidence>
<evidence type="ECO:0000256" key="1">
    <source>
        <dbReference type="ARBA" id="ARBA00004141"/>
    </source>
</evidence>
<keyword evidence="9 11" id="KW-0472">Membrane</keyword>
<dbReference type="GO" id="GO:0005886">
    <property type="term" value="C:plasma membrane"/>
    <property type="evidence" value="ECO:0007669"/>
    <property type="project" value="TreeGrafter"/>
</dbReference>
<dbReference type="Pfam" id="PF08030">
    <property type="entry name" value="NAD_binding_6"/>
    <property type="match status" value="1"/>
</dbReference>
<evidence type="ECO:0000313" key="13">
    <source>
        <dbReference type="EMBL" id="KAF4346637.1"/>
    </source>
</evidence>
<keyword evidence="5" id="KW-0274">FAD</keyword>
<evidence type="ECO:0000256" key="11">
    <source>
        <dbReference type="SAM" id="Phobius"/>
    </source>
</evidence>
<dbReference type="GO" id="GO:0016174">
    <property type="term" value="F:NAD(P)H oxidase H2O2-forming activity"/>
    <property type="evidence" value="ECO:0007669"/>
    <property type="project" value="TreeGrafter"/>
</dbReference>
<proteinExistence type="predicted"/>
<evidence type="ECO:0000256" key="8">
    <source>
        <dbReference type="ARBA" id="ARBA00023002"/>
    </source>
</evidence>
<keyword evidence="2" id="KW-0285">Flavoprotein</keyword>
<keyword evidence="6" id="KW-0521">NADP</keyword>
<protein>
    <recommendedName>
        <fullName evidence="12">FAD-binding FR-type domain-containing protein</fullName>
    </recommendedName>
</protein>
<dbReference type="GO" id="GO:0016175">
    <property type="term" value="F:superoxide-generating NAD(P)H oxidase activity"/>
    <property type="evidence" value="ECO:0007669"/>
    <property type="project" value="UniProtKB-ARBA"/>
</dbReference>
<dbReference type="InterPro" id="IPR013112">
    <property type="entry name" value="FAD-bd_8"/>
</dbReference>
<evidence type="ECO:0000259" key="12">
    <source>
        <dbReference type="PROSITE" id="PS51384"/>
    </source>
</evidence>
<comment type="subcellular location">
    <subcellularLocation>
        <location evidence="1">Membrane</location>
        <topology evidence="1">Multi-pass membrane protein</topology>
    </subcellularLocation>
</comment>
<dbReference type="InterPro" id="IPR013121">
    <property type="entry name" value="Fe_red_NAD-bd_6"/>
</dbReference>
<evidence type="ECO:0000256" key="9">
    <source>
        <dbReference type="ARBA" id="ARBA00023136"/>
    </source>
</evidence>
<dbReference type="GO" id="GO:0009653">
    <property type="term" value="P:anatomical structure morphogenesis"/>
    <property type="evidence" value="ECO:0007669"/>
    <property type="project" value="UniProtKB-ARBA"/>
</dbReference>
<dbReference type="GO" id="GO:0042742">
    <property type="term" value="P:defense response to bacterium"/>
    <property type="evidence" value="ECO:0007669"/>
    <property type="project" value="UniProtKB-ARBA"/>
</dbReference>
<accession>A0A7J6DKJ5</accession>
<evidence type="ECO:0000256" key="7">
    <source>
        <dbReference type="ARBA" id="ARBA00022989"/>
    </source>
</evidence>
<keyword evidence="7 11" id="KW-1133">Transmembrane helix</keyword>
<dbReference type="AlphaFoldDB" id="A0A7J6DKJ5"/>
<dbReference type="GO" id="GO:0046872">
    <property type="term" value="F:metal ion binding"/>
    <property type="evidence" value="ECO:0007669"/>
    <property type="project" value="UniProtKB-KW"/>
</dbReference>
<dbReference type="InterPro" id="IPR017927">
    <property type="entry name" value="FAD-bd_FR_type"/>
</dbReference>
<feature type="transmembrane region" description="Helical" evidence="11">
    <location>
        <begin position="267"/>
        <end position="288"/>
    </location>
</feature>
<feature type="region of interest" description="Disordered" evidence="10">
    <location>
        <begin position="465"/>
        <end position="502"/>
    </location>
</feature>
<evidence type="ECO:0000256" key="4">
    <source>
        <dbReference type="ARBA" id="ARBA00022723"/>
    </source>
</evidence>
<feature type="domain" description="FAD-binding FR-type" evidence="12">
    <location>
        <begin position="321"/>
        <end position="423"/>
    </location>
</feature>
<gene>
    <name evidence="13" type="ORF">G4B88_025052</name>
</gene>
<keyword evidence="8" id="KW-0560">Oxidoreductase</keyword>
<dbReference type="InterPro" id="IPR039261">
    <property type="entry name" value="FNR_nucleotide-bd"/>
</dbReference>
<dbReference type="CDD" id="cd06186">
    <property type="entry name" value="NOX_Duox_like_FAD_NADP"/>
    <property type="match status" value="1"/>
</dbReference>
<dbReference type="SUPFAM" id="SSF52343">
    <property type="entry name" value="Ferredoxin reductase-like, C-terminal NADP-linked domain"/>
    <property type="match status" value="1"/>
</dbReference>
<evidence type="ECO:0000256" key="2">
    <source>
        <dbReference type="ARBA" id="ARBA00022630"/>
    </source>
</evidence>
<dbReference type="PANTHER" id="PTHR11972:SF64">
    <property type="entry name" value="RESPIRATORY BURST OXIDASE HOMOLOG PROTEIN B"/>
    <property type="match status" value="1"/>
</dbReference>
<dbReference type="Gene3D" id="2.40.30.10">
    <property type="entry name" value="Translation factors"/>
    <property type="match status" value="1"/>
</dbReference>
<keyword evidence="14" id="KW-1185">Reference proteome</keyword>
<keyword evidence="4" id="KW-0479">Metal-binding</keyword>
<evidence type="ECO:0000256" key="6">
    <source>
        <dbReference type="ARBA" id="ARBA00022857"/>
    </source>
</evidence>
<dbReference type="Proteomes" id="UP000583929">
    <property type="component" value="Unassembled WGS sequence"/>
</dbReference>
<comment type="caution">
    <text evidence="13">The sequence shown here is derived from an EMBL/GenBank/DDBJ whole genome shotgun (WGS) entry which is preliminary data.</text>
</comment>
<sequence length="502" mass="58114">MYIIEFSASENKLLNIYEHAEEYATLIMEELDPNKIGKIELKKLEDLFHRSMAPSSRKVKEKLVETTVESNTINRYHKRVKHLVNNIRRHNWILEENWRRIWVMGLWLAICACLFTWKFIQYRNRAVFEVMGYCVTTAKGAAETLKFNMALILLPVCRNTITLIRTETKLGALIPFNDNIEFHTVIAGGIAIGVGVHALAHLTCDFPRLLHATDEEYQPMAQFFGKERPNNYWWFLKGTGVDRFGYGGLNGYNFHLSTILLPKALRLWYSHHLFVIVYVLFLVHGYYLYFIDKWYKKTTWMYVLVPILLYVCERSIRAFRYGFQAVKILKFKVYPENVLALQMLKPRGFEYSSGQYIYLNCSAISPFEHAFSLTSAPDDDYLSVHIRGLGDWTKELNSTFSKVSTSFFYMLLIDGAYGAPAQDYKQYKVILLIGGGIGVTPLMSIVKDVLNNRKQYKEDEKDLEKGINNCNNKKKKRKPFATNKSTSTGALVMKGRSSGSRR</sequence>
<reference evidence="13 14" key="1">
    <citation type="journal article" date="2020" name="bioRxiv">
        <title>Sequence and annotation of 42 cannabis genomes reveals extensive copy number variation in cannabinoid synthesis and pathogen resistance genes.</title>
        <authorList>
            <person name="Mckernan K.J."/>
            <person name="Helbert Y."/>
            <person name="Kane L.T."/>
            <person name="Ebling H."/>
            <person name="Zhang L."/>
            <person name="Liu B."/>
            <person name="Eaton Z."/>
            <person name="Mclaughlin S."/>
            <person name="Kingan S."/>
            <person name="Baybayan P."/>
            <person name="Concepcion G."/>
            <person name="Jordan M."/>
            <person name="Riva A."/>
            <person name="Barbazuk W."/>
            <person name="Harkins T."/>
        </authorList>
    </citation>
    <scope>NUCLEOTIDE SEQUENCE [LARGE SCALE GENOMIC DNA]</scope>
    <source>
        <strain evidence="14">cv. Jamaican Lion 4</strain>
        <tissue evidence="13">Leaf</tissue>
    </source>
</reference>
<dbReference type="EMBL" id="JAATIQ010000945">
    <property type="protein sequence ID" value="KAF4346637.1"/>
    <property type="molecule type" value="Genomic_DNA"/>
</dbReference>